<accession>A0A5E7UKA8</accession>
<sequence length="194" mass="21779">MVKVGFIVEGDSEKIVIESSDFKAFLQENDFELVNPVVNAKGGGNLLPQNIDAYLGRLDQQAVDIIVVLTDLEDEVSVDFVRERIENARINSIFVAVKALEGWFLADSVAMNKWLGIDDFNEQQPEQTQNKPWDRLKEISNLLGKQGPGNKTAFAKKMTKHFGFSIRQAALHPQCPSALELVRYFAEQNRPDNG</sequence>
<evidence type="ECO:0000313" key="1">
    <source>
        <dbReference type="EMBL" id="VVQ10536.1"/>
    </source>
</evidence>
<dbReference type="OrthoDB" id="3034946at2"/>
<reference evidence="1 2" key="1">
    <citation type="submission" date="2019-09" db="EMBL/GenBank/DDBJ databases">
        <authorList>
            <person name="Chandra G."/>
            <person name="Truman W A."/>
        </authorList>
    </citation>
    <scope>NUCLEOTIDE SEQUENCE [LARGE SCALE GENOMIC DNA]</scope>
    <source>
        <strain evidence="1">PS938</strain>
    </source>
</reference>
<name>A0A5E7UKA8_PSEFL</name>
<organism evidence="1 2">
    <name type="scientific">Pseudomonas fluorescens</name>
    <dbReference type="NCBI Taxonomy" id="294"/>
    <lineage>
        <taxon>Bacteria</taxon>
        <taxon>Pseudomonadati</taxon>
        <taxon>Pseudomonadota</taxon>
        <taxon>Gammaproteobacteria</taxon>
        <taxon>Pseudomonadales</taxon>
        <taxon>Pseudomonadaceae</taxon>
        <taxon>Pseudomonas</taxon>
    </lineage>
</organism>
<dbReference type="RefSeq" id="WP_150673290.1">
    <property type="nucleotide sequence ID" value="NZ_CABVJE010000015.1"/>
</dbReference>
<dbReference type="Proteomes" id="UP000327191">
    <property type="component" value="Unassembled WGS sequence"/>
</dbReference>
<protein>
    <recommendedName>
        <fullName evidence="3">DUF4276 family protein</fullName>
    </recommendedName>
</protein>
<gene>
    <name evidence="1" type="ORF">PS938_03552</name>
</gene>
<dbReference type="AlphaFoldDB" id="A0A5E7UKA8"/>
<dbReference type="EMBL" id="CABVJE010000015">
    <property type="protein sequence ID" value="VVQ10536.1"/>
    <property type="molecule type" value="Genomic_DNA"/>
</dbReference>
<evidence type="ECO:0000313" key="2">
    <source>
        <dbReference type="Proteomes" id="UP000327191"/>
    </source>
</evidence>
<evidence type="ECO:0008006" key="3">
    <source>
        <dbReference type="Google" id="ProtNLM"/>
    </source>
</evidence>
<proteinExistence type="predicted"/>